<reference evidence="3 4" key="1">
    <citation type="submission" date="2012-02" db="EMBL/GenBank/DDBJ databases">
        <title>Complete genome sequence of Phycisphaera mikurensis NBRC 102666.</title>
        <authorList>
            <person name="Ankai A."/>
            <person name="Hosoyama A."/>
            <person name="Terui Y."/>
            <person name="Sekine M."/>
            <person name="Fukai R."/>
            <person name="Kato Y."/>
            <person name="Nakamura S."/>
            <person name="Yamada-Narita S."/>
            <person name="Kawakoshi A."/>
            <person name="Fukunaga Y."/>
            <person name="Yamazaki S."/>
            <person name="Fujita N."/>
        </authorList>
    </citation>
    <scope>NUCLEOTIDE SEQUENCE [LARGE SCALE GENOMIC DNA]</scope>
    <source>
        <strain evidence="4">NBRC 102666 / KCTC 22515 / FYK2301M01</strain>
    </source>
</reference>
<dbReference type="GO" id="GO:0046491">
    <property type="term" value="P:L-methylmalonyl-CoA metabolic process"/>
    <property type="evidence" value="ECO:0007669"/>
    <property type="project" value="TreeGrafter"/>
</dbReference>
<dbReference type="GO" id="GO:0046872">
    <property type="term" value="F:metal ion binding"/>
    <property type="evidence" value="ECO:0007669"/>
    <property type="project" value="UniProtKB-KW"/>
</dbReference>
<dbReference type="InterPro" id="IPR004360">
    <property type="entry name" value="Glyas_Fos-R_dOase_dom"/>
</dbReference>
<dbReference type="KEGG" id="phm:PSMK_21590"/>
<dbReference type="EMBL" id="AP012338">
    <property type="protein sequence ID" value="BAM04318.1"/>
    <property type="molecule type" value="Genomic_DNA"/>
</dbReference>
<dbReference type="InterPro" id="IPR029068">
    <property type="entry name" value="Glyas_Bleomycin-R_OHBP_Dase"/>
</dbReference>
<dbReference type="RefSeq" id="WP_014437536.1">
    <property type="nucleotide sequence ID" value="NC_017080.1"/>
</dbReference>
<keyword evidence="1" id="KW-0479">Metal-binding</keyword>
<evidence type="ECO:0000313" key="4">
    <source>
        <dbReference type="Proteomes" id="UP000007881"/>
    </source>
</evidence>
<proteinExistence type="predicted"/>
<dbReference type="InterPro" id="IPR037523">
    <property type="entry name" value="VOC_core"/>
</dbReference>
<protein>
    <recommendedName>
        <fullName evidence="2">VOC domain-containing protein</fullName>
    </recommendedName>
</protein>
<gene>
    <name evidence="3" type="ordered locus">PSMK_21590</name>
</gene>
<dbReference type="OrthoDB" id="9800322at2"/>
<dbReference type="HOGENOM" id="CLU_046006_2_7_0"/>
<dbReference type="AlphaFoldDB" id="I0IGD0"/>
<name>I0IGD0_PHYMF</name>
<dbReference type="PROSITE" id="PS51819">
    <property type="entry name" value="VOC"/>
    <property type="match status" value="1"/>
</dbReference>
<dbReference type="PANTHER" id="PTHR43048">
    <property type="entry name" value="METHYLMALONYL-COA EPIMERASE"/>
    <property type="match status" value="1"/>
</dbReference>
<organism evidence="3 4">
    <name type="scientific">Phycisphaera mikurensis (strain NBRC 102666 / KCTC 22515 / FYK2301M01)</name>
    <dbReference type="NCBI Taxonomy" id="1142394"/>
    <lineage>
        <taxon>Bacteria</taxon>
        <taxon>Pseudomonadati</taxon>
        <taxon>Planctomycetota</taxon>
        <taxon>Phycisphaerae</taxon>
        <taxon>Phycisphaerales</taxon>
        <taxon>Phycisphaeraceae</taxon>
        <taxon>Phycisphaera</taxon>
    </lineage>
</organism>
<dbReference type="SUPFAM" id="SSF54593">
    <property type="entry name" value="Glyoxalase/Bleomycin resistance protein/Dihydroxybiphenyl dioxygenase"/>
    <property type="match status" value="1"/>
</dbReference>
<feature type="domain" description="VOC" evidence="2">
    <location>
        <begin position="6"/>
        <end position="126"/>
    </location>
</feature>
<dbReference type="InterPro" id="IPR051785">
    <property type="entry name" value="MMCE/EMCE_epimerase"/>
</dbReference>
<dbReference type="STRING" id="1142394.PSMK_21590"/>
<dbReference type="Pfam" id="PF00903">
    <property type="entry name" value="Glyoxalase"/>
    <property type="match status" value="1"/>
</dbReference>
<dbReference type="eggNOG" id="COG0346">
    <property type="taxonomic scope" value="Bacteria"/>
</dbReference>
<evidence type="ECO:0000256" key="1">
    <source>
        <dbReference type="ARBA" id="ARBA00022723"/>
    </source>
</evidence>
<dbReference type="GO" id="GO:0004493">
    <property type="term" value="F:methylmalonyl-CoA epimerase activity"/>
    <property type="evidence" value="ECO:0007669"/>
    <property type="project" value="TreeGrafter"/>
</dbReference>
<dbReference type="Gene3D" id="3.10.180.10">
    <property type="entry name" value="2,3-Dihydroxybiphenyl 1,2-Dioxygenase, domain 1"/>
    <property type="match status" value="1"/>
</dbReference>
<keyword evidence="4" id="KW-1185">Reference proteome</keyword>
<dbReference type="Proteomes" id="UP000007881">
    <property type="component" value="Chromosome"/>
</dbReference>
<accession>I0IGD0</accession>
<evidence type="ECO:0000313" key="3">
    <source>
        <dbReference type="EMBL" id="BAM04318.1"/>
    </source>
</evidence>
<evidence type="ECO:0000259" key="2">
    <source>
        <dbReference type="PROSITE" id="PS51819"/>
    </source>
</evidence>
<dbReference type="PANTHER" id="PTHR43048:SF3">
    <property type="entry name" value="METHYLMALONYL-COA EPIMERASE, MITOCHONDRIAL"/>
    <property type="match status" value="1"/>
</dbReference>
<sequence>MLNLRGVHHTGLTVSNLEAGIAWYRKHLGLQTLEAQWEAPAAGLKIVYLARNGVRVELFENAGAASLPAVGRDHLAFKVDDIEAEVATLRAAGVEITVPPTRVDAASLTYAFFADPDGNKLELVQTDA</sequence>